<proteinExistence type="predicted"/>
<dbReference type="PANTHER" id="PTHR43124:SF3">
    <property type="entry name" value="CHLORAMPHENICOL EFFLUX PUMP RV0191"/>
    <property type="match status" value="1"/>
</dbReference>
<keyword evidence="3" id="KW-1003">Cell membrane</keyword>
<dbReference type="InterPro" id="IPR020846">
    <property type="entry name" value="MFS_dom"/>
</dbReference>
<feature type="domain" description="Major facilitator superfamily (MFS) profile" evidence="8">
    <location>
        <begin position="13"/>
        <end position="388"/>
    </location>
</feature>
<feature type="transmembrane region" description="Helical" evidence="7">
    <location>
        <begin position="12"/>
        <end position="31"/>
    </location>
</feature>
<keyword evidence="6 7" id="KW-0472">Membrane</keyword>
<evidence type="ECO:0000259" key="8">
    <source>
        <dbReference type="PROSITE" id="PS50850"/>
    </source>
</evidence>
<feature type="transmembrane region" description="Helical" evidence="7">
    <location>
        <begin position="275"/>
        <end position="292"/>
    </location>
</feature>
<feature type="transmembrane region" description="Helical" evidence="7">
    <location>
        <begin position="137"/>
        <end position="161"/>
    </location>
</feature>
<reference evidence="9 10" key="1">
    <citation type="submission" date="2014-07" db="EMBL/GenBank/DDBJ databases">
        <title>Complete genome sequence of a moderately halophilic bacterium Terribacillus aidingensis MP602, isolated from Cryptomeria fortunei in Tianmu mountain in China.</title>
        <authorList>
            <person name="Wang Y."/>
            <person name="Lu P."/>
            <person name="Zhang L."/>
        </authorList>
    </citation>
    <scope>NUCLEOTIDE SEQUENCE [LARGE SCALE GENOMIC DNA]</scope>
    <source>
        <strain evidence="9 10">MP602</strain>
    </source>
</reference>
<evidence type="ECO:0000256" key="6">
    <source>
        <dbReference type="ARBA" id="ARBA00023136"/>
    </source>
</evidence>
<dbReference type="CDD" id="cd17324">
    <property type="entry name" value="MFS_NepI_like"/>
    <property type="match status" value="1"/>
</dbReference>
<dbReference type="HOGENOM" id="CLU_001265_61_2_9"/>
<dbReference type="InterPro" id="IPR011701">
    <property type="entry name" value="MFS"/>
</dbReference>
<evidence type="ECO:0000313" key="9">
    <source>
        <dbReference type="EMBL" id="AIF68171.1"/>
    </source>
</evidence>
<evidence type="ECO:0000256" key="2">
    <source>
        <dbReference type="ARBA" id="ARBA00022448"/>
    </source>
</evidence>
<dbReference type="SUPFAM" id="SSF103473">
    <property type="entry name" value="MFS general substrate transporter"/>
    <property type="match status" value="1"/>
</dbReference>
<keyword evidence="2" id="KW-0813">Transport</keyword>
<name>A0A075LPY4_9BACI</name>
<feature type="transmembrane region" description="Helical" evidence="7">
    <location>
        <begin position="298"/>
        <end position="318"/>
    </location>
</feature>
<feature type="transmembrane region" description="Helical" evidence="7">
    <location>
        <begin position="362"/>
        <end position="382"/>
    </location>
</feature>
<evidence type="ECO:0000256" key="7">
    <source>
        <dbReference type="SAM" id="Phobius"/>
    </source>
</evidence>
<dbReference type="AlphaFoldDB" id="A0A075LPY4"/>
<dbReference type="PANTHER" id="PTHR43124">
    <property type="entry name" value="PURINE EFFLUX PUMP PBUE"/>
    <property type="match status" value="1"/>
</dbReference>
<feature type="transmembrane region" description="Helical" evidence="7">
    <location>
        <begin position="210"/>
        <end position="231"/>
    </location>
</feature>
<organism evidence="9 10">
    <name type="scientific">Terribacillus saccharophilus</name>
    <dbReference type="NCBI Taxonomy" id="361277"/>
    <lineage>
        <taxon>Bacteria</taxon>
        <taxon>Bacillati</taxon>
        <taxon>Bacillota</taxon>
        <taxon>Bacilli</taxon>
        <taxon>Bacillales</taxon>
        <taxon>Bacillaceae</taxon>
        <taxon>Terribacillus</taxon>
    </lineage>
</organism>
<feature type="transmembrane region" description="Helical" evidence="7">
    <location>
        <begin position="43"/>
        <end position="67"/>
    </location>
</feature>
<accession>A0A075LPY4</accession>
<gene>
    <name evidence="9" type="ORF">GZ22_17065</name>
</gene>
<dbReference type="GO" id="GO:0022857">
    <property type="term" value="F:transmembrane transporter activity"/>
    <property type="evidence" value="ECO:0007669"/>
    <property type="project" value="InterPro"/>
</dbReference>
<evidence type="ECO:0000256" key="3">
    <source>
        <dbReference type="ARBA" id="ARBA00022475"/>
    </source>
</evidence>
<evidence type="ECO:0000313" key="10">
    <source>
        <dbReference type="Proteomes" id="UP000027980"/>
    </source>
</evidence>
<dbReference type="OrthoDB" id="9788453at2"/>
<feature type="transmembrane region" description="Helical" evidence="7">
    <location>
        <begin position="243"/>
        <end position="263"/>
    </location>
</feature>
<dbReference type="EMBL" id="CP008876">
    <property type="protein sequence ID" value="AIF68171.1"/>
    <property type="molecule type" value="Genomic_DNA"/>
</dbReference>
<protein>
    <submittedName>
        <fullName evidence="9">MFS transporter</fullName>
    </submittedName>
</protein>
<dbReference type="PROSITE" id="PS50850">
    <property type="entry name" value="MFS"/>
    <property type="match status" value="1"/>
</dbReference>
<dbReference type="RefSeq" id="WP_038564825.1">
    <property type="nucleotide sequence ID" value="NZ_CP008876.1"/>
</dbReference>
<dbReference type="KEGG" id="tap:GZ22_17065"/>
<sequence>MSLAGRQFKPTTVIAVLMICAFSIGTTEYVVTGVLTHIASDLGVTIASAGLVVSMYALGVAVFGPLMTTLSVKLPRKPMLLLFMLLFIISNIISATAPSFTVLLVSRVASAFMHGPFFALAFVMASDLVEPRKRVQAIAAVNGGLTIAIMIGVPFGAYLGSLIEWRLVFWLIVVLGVIGLIGLLIFAPNTKPAETPRIKQELSVFKHKQVLLTIAIIIFGYSGVFTAYTFIEPLLRSVTGFGGVGIMISLFFFGVGSVIGNFSTPRLAAGNVTKTLIYVFATLTAILLLFPLATPYSITAVLIIGLFGAGAFGTTPLLQSKIVMAAKEGPTIAAAASVSAFNLANAGGAYIGGLVLDANLGYTWLSVIGAGISIIGILLSALSYREEKKHPEVA</sequence>
<feature type="transmembrane region" description="Helical" evidence="7">
    <location>
        <begin position="330"/>
        <end position="356"/>
    </location>
</feature>
<dbReference type="GO" id="GO:0005886">
    <property type="term" value="C:plasma membrane"/>
    <property type="evidence" value="ECO:0007669"/>
    <property type="project" value="UniProtKB-SubCell"/>
</dbReference>
<dbReference type="InterPro" id="IPR036259">
    <property type="entry name" value="MFS_trans_sf"/>
</dbReference>
<keyword evidence="5 7" id="KW-1133">Transmembrane helix</keyword>
<dbReference type="Pfam" id="PF07690">
    <property type="entry name" value="MFS_1"/>
    <property type="match status" value="1"/>
</dbReference>
<evidence type="ECO:0000256" key="1">
    <source>
        <dbReference type="ARBA" id="ARBA00004651"/>
    </source>
</evidence>
<feature type="transmembrane region" description="Helical" evidence="7">
    <location>
        <begin position="104"/>
        <end position="125"/>
    </location>
</feature>
<feature type="transmembrane region" description="Helical" evidence="7">
    <location>
        <begin position="79"/>
        <end position="98"/>
    </location>
</feature>
<dbReference type="InterPro" id="IPR050189">
    <property type="entry name" value="MFS_Efflux_Transporters"/>
</dbReference>
<dbReference type="GeneID" id="34220477"/>
<evidence type="ECO:0000256" key="5">
    <source>
        <dbReference type="ARBA" id="ARBA00022989"/>
    </source>
</evidence>
<dbReference type="Gene3D" id="1.20.1250.20">
    <property type="entry name" value="MFS general substrate transporter like domains"/>
    <property type="match status" value="1"/>
</dbReference>
<comment type="subcellular location">
    <subcellularLocation>
        <location evidence="1">Cell membrane</location>
        <topology evidence="1">Multi-pass membrane protein</topology>
    </subcellularLocation>
</comment>
<dbReference type="Proteomes" id="UP000027980">
    <property type="component" value="Chromosome"/>
</dbReference>
<feature type="transmembrane region" description="Helical" evidence="7">
    <location>
        <begin position="167"/>
        <end position="189"/>
    </location>
</feature>
<evidence type="ECO:0000256" key="4">
    <source>
        <dbReference type="ARBA" id="ARBA00022692"/>
    </source>
</evidence>
<keyword evidence="4 7" id="KW-0812">Transmembrane</keyword>